<dbReference type="InterPro" id="IPR037518">
    <property type="entry name" value="MPN"/>
</dbReference>
<evidence type="ECO:0000256" key="3">
    <source>
        <dbReference type="ARBA" id="ARBA00022801"/>
    </source>
</evidence>
<dbReference type="AlphaFoldDB" id="A0A0P8AFT8"/>
<dbReference type="InterPro" id="IPR046778">
    <property type="entry name" value="UPF0758_N"/>
</dbReference>
<comment type="similarity">
    <text evidence="6">Belongs to the UPF0758 family.</text>
</comment>
<dbReference type="PANTHER" id="PTHR30471:SF3">
    <property type="entry name" value="UPF0758 PROTEIN YEES-RELATED"/>
    <property type="match status" value="1"/>
</dbReference>
<dbReference type="NCBIfam" id="NF000642">
    <property type="entry name" value="PRK00024.1"/>
    <property type="match status" value="1"/>
</dbReference>
<dbReference type="PATRIC" id="fig|1719120.3.peg.2505"/>
<comment type="caution">
    <text evidence="8">The sequence shown here is derived from an EMBL/GenBank/DDBJ whole genome shotgun (WGS) entry which is preliminary data.</text>
</comment>
<dbReference type="CDD" id="cd08071">
    <property type="entry name" value="MPN_DUF2466"/>
    <property type="match status" value="1"/>
</dbReference>
<reference evidence="8 9" key="1">
    <citation type="submission" date="2015-09" db="EMBL/GenBank/DDBJ databases">
        <title>A metagenomics-based metabolic model of nitrate-dependent anaerobic oxidation of methane by Methanoperedens-like archaea.</title>
        <authorList>
            <person name="Arshad A."/>
            <person name="Speth D.R."/>
            <person name="De Graaf R.M."/>
            <person name="Op Den Camp H.J."/>
            <person name="Jetten M.S."/>
            <person name="Welte C.U."/>
        </authorList>
    </citation>
    <scope>NUCLEOTIDE SEQUENCE [LARGE SCALE GENOMIC DNA]</scope>
</reference>
<dbReference type="Proteomes" id="UP000050360">
    <property type="component" value="Unassembled WGS sequence"/>
</dbReference>
<keyword evidence="2" id="KW-0479">Metal-binding</keyword>
<dbReference type="Gene3D" id="3.40.140.10">
    <property type="entry name" value="Cytidine Deaminase, domain 2"/>
    <property type="match status" value="1"/>
</dbReference>
<evidence type="ECO:0000256" key="6">
    <source>
        <dbReference type="RuleBase" id="RU003797"/>
    </source>
</evidence>
<evidence type="ECO:0000256" key="2">
    <source>
        <dbReference type="ARBA" id="ARBA00022723"/>
    </source>
</evidence>
<evidence type="ECO:0000313" key="8">
    <source>
        <dbReference type="EMBL" id="KPQ43180.1"/>
    </source>
</evidence>
<sequence length="228" mass="26028">MQEYKIRIHDLPKDERPRERLIKNGASALSDSELLAIILRTGSKQENVINLSQRILKEYNIKQLSQINLTQLMKVHGIKESKAAQIAACFEIARRLETFKDEDKQKINSPEDVYRRIYPKIREQKKELFIELCLDTKNQIIKEETISIGSLNANIVHPREVFKLALAESAAHIIVVHNHPSGDPTPSREDIEITQKLVETGNIMGITLLDHVIIGDGRHFSMKEAGHI</sequence>
<dbReference type="EMBL" id="LKCM01000173">
    <property type="protein sequence ID" value="KPQ43180.1"/>
    <property type="molecule type" value="Genomic_DNA"/>
</dbReference>
<keyword evidence="4" id="KW-0862">Zinc</keyword>
<proteinExistence type="inferred from homology"/>
<dbReference type="SUPFAM" id="SSF102712">
    <property type="entry name" value="JAB1/MPN domain"/>
    <property type="match status" value="1"/>
</dbReference>
<dbReference type="GO" id="GO:0006508">
    <property type="term" value="P:proteolysis"/>
    <property type="evidence" value="ECO:0007669"/>
    <property type="project" value="UniProtKB-KW"/>
</dbReference>
<dbReference type="Pfam" id="PF20582">
    <property type="entry name" value="UPF0758_N"/>
    <property type="match status" value="1"/>
</dbReference>
<evidence type="ECO:0000256" key="1">
    <source>
        <dbReference type="ARBA" id="ARBA00022670"/>
    </source>
</evidence>
<evidence type="ECO:0000256" key="5">
    <source>
        <dbReference type="ARBA" id="ARBA00023049"/>
    </source>
</evidence>
<keyword evidence="3" id="KW-0378">Hydrolase</keyword>
<feature type="domain" description="MPN" evidence="7">
    <location>
        <begin position="106"/>
        <end position="228"/>
    </location>
</feature>
<keyword evidence="1" id="KW-0645">Protease</keyword>
<dbReference type="PROSITE" id="PS50249">
    <property type="entry name" value="MPN"/>
    <property type="match status" value="1"/>
</dbReference>
<organism evidence="8 9">
    <name type="scientific">Candidatus Methanoperedens nitratireducens</name>
    <dbReference type="NCBI Taxonomy" id="1392998"/>
    <lineage>
        <taxon>Archaea</taxon>
        <taxon>Methanobacteriati</taxon>
        <taxon>Methanobacteriota</taxon>
        <taxon>Stenosarchaea group</taxon>
        <taxon>Methanomicrobia</taxon>
        <taxon>Methanosarcinales</taxon>
        <taxon>ANME-2 cluster</taxon>
        <taxon>Candidatus Methanoperedentaceae</taxon>
        <taxon>Candidatus Methanoperedens</taxon>
    </lineage>
</organism>
<dbReference type="InterPro" id="IPR001405">
    <property type="entry name" value="UPF0758"/>
</dbReference>
<dbReference type="InterPro" id="IPR025657">
    <property type="entry name" value="RadC_JAB"/>
</dbReference>
<evidence type="ECO:0000313" key="9">
    <source>
        <dbReference type="Proteomes" id="UP000050360"/>
    </source>
</evidence>
<evidence type="ECO:0000259" key="7">
    <source>
        <dbReference type="PROSITE" id="PS50249"/>
    </source>
</evidence>
<dbReference type="PANTHER" id="PTHR30471">
    <property type="entry name" value="DNA REPAIR PROTEIN RADC"/>
    <property type="match status" value="1"/>
</dbReference>
<evidence type="ECO:0000256" key="4">
    <source>
        <dbReference type="ARBA" id="ARBA00022833"/>
    </source>
</evidence>
<dbReference type="GO" id="GO:0046872">
    <property type="term" value="F:metal ion binding"/>
    <property type="evidence" value="ECO:0007669"/>
    <property type="project" value="UniProtKB-KW"/>
</dbReference>
<dbReference type="PROSITE" id="PS01302">
    <property type="entry name" value="UPF0758"/>
    <property type="match status" value="1"/>
</dbReference>
<name>A0A0P8AFT8_9EURY</name>
<dbReference type="InterPro" id="IPR020891">
    <property type="entry name" value="UPF0758_CS"/>
</dbReference>
<keyword evidence="5" id="KW-0482">Metalloprotease</keyword>
<protein>
    <submittedName>
        <fullName evidence="8">DNA replication and repair protein RadC</fullName>
    </submittedName>
</protein>
<dbReference type="GO" id="GO:0008237">
    <property type="term" value="F:metallopeptidase activity"/>
    <property type="evidence" value="ECO:0007669"/>
    <property type="project" value="UniProtKB-KW"/>
</dbReference>
<accession>A0A0P8AFT8</accession>
<dbReference type="Pfam" id="PF04002">
    <property type="entry name" value="RadC"/>
    <property type="match status" value="1"/>
</dbReference>
<gene>
    <name evidence="8" type="ORF">MPEBLZ_02294</name>
</gene>
<dbReference type="NCBIfam" id="TIGR00608">
    <property type="entry name" value="radc"/>
    <property type="match status" value="1"/>
</dbReference>